<gene>
    <name evidence="2" type="ORF">S01H4_45482</name>
</gene>
<dbReference type="EMBL" id="BART01025324">
    <property type="protein sequence ID" value="GAG99509.1"/>
    <property type="molecule type" value="Genomic_DNA"/>
</dbReference>
<comment type="caution">
    <text evidence="2">The sequence shown here is derived from an EMBL/GenBank/DDBJ whole genome shotgun (WGS) entry which is preliminary data.</text>
</comment>
<dbReference type="AlphaFoldDB" id="X1BUT8"/>
<proteinExistence type="predicted"/>
<accession>X1BUT8</accession>
<evidence type="ECO:0000256" key="1">
    <source>
        <dbReference type="SAM" id="Phobius"/>
    </source>
</evidence>
<keyword evidence="1" id="KW-1133">Transmembrane helix</keyword>
<feature type="transmembrane region" description="Helical" evidence="1">
    <location>
        <begin position="73"/>
        <end position="95"/>
    </location>
</feature>
<organism evidence="2">
    <name type="scientific">marine sediment metagenome</name>
    <dbReference type="NCBI Taxonomy" id="412755"/>
    <lineage>
        <taxon>unclassified sequences</taxon>
        <taxon>metagenomes</taxon>
        <taxon>ecological metagenomes</taxon>
    </lineage>
</organism>
<protein>
    <submittedName>
        <fullName evidence="2">Uncharacterized protein</fullName>
    </submittedName>
</protein>
<keyword evidence="1" id="KW-0472">Membrane</keyword>
<feature type="transmembrane region" description="Helical" evidence="1">
    <location>
        <begin position="12"/>
        <end position="34"/>
    </location>
</feature>
<sequence>MAKNGMPEGLKAIMMWTIGIGIIAFILLMMVIIFGNLSGNVGFASGTQGYNDTQNIILNYTKSATNTSSQFPVVGTIIGIAILLLILIMLLIFVISKMMKVTESASGGGSNASFG</sequence>
<reference evidence="2" key="1">
    <citation type="journal article" date="2014" name="Front. Microbiol.">
        <title>High frequency of phylogenetically diverse reductive dehalogenase-homologous genes in deep subseafloor sedimentary metagenomes.</title>
        <authorList>
            <person name="Kawai M."/>
            <person name="Futagami T."/>
            <person name="Toyoda A."/>
            <person name="Takaki Y."/>
            <person name="Nishi S."/>
            <person name="Hori S."/>
            <person name="Arai W."/>
            <person name="Tsubouchi T."/>
            <person name="Morono Y."/>
            <person name="Uchiyama I."/>
            <person name="Ito T."/>
            <person name="Fujiyama A."/>
            <person name="Inagaki F."/>
            <person name="Takami H."/>
        </authorList>
    </citation>
    <scope>NUCLEOTIDE SEQUENCE</scope>
    <source>
        <strain evidence="2">Expedition CK06-06</strain>
    </source>
</reference>
<keyword evidence="1" id="KW-0812">Transmembrane</keyword>
<evidence type="ECO:0000313" key="2">
    <source>
        <dbReference type="EMBL" id="GAG99509.1"/>
    </source>
</evidence>
<name>X1BUT8_9ZZZZ</name>